<proteinExistence type="predicted"/>
<accession>A0A8J2NW57</accession>
<protein>
    <submittedName>
        <fullName evidence="1">Uncharacterized protein</fullName>
    </submittedName>
</protein>
<reference evidence="1" key="1">
    <citation type="submission" date="2021-06" db="EMBL/GenBank/DDBJ databases">
        <authorList>
            <person name="Hodson N. C."/>
            <person name="Mongue J. A."/>
            <person name="Jaron S. K."/>
        </authorList>
    </citation>
    <scope>NUCLEOTIDE SEQUENCE</scope>
</reference>
<dbReference type="Proteomes" id="UP000708208">
    <property type="component" value="Unassembled WGS sequence"/>
</dbReference>
<feature type="non-terminal residue" evidence="1">
    <location>
        <position position="1"/>
    </location>
</feature>
<gene>
    <name evidence="1" type="ORF">AFUS01_LOCUS9872</name>
</gene>
<feature type="non-terminal residue" evidence="1">
    <location>
        <position position="54"/>
    </location>
</feature>
<dbReference type="OrthoDB" id="6500128at2759"/>
<evidence type="ECO:0000313" key="2">
    <source>
        <dbReference type="Proteomes" id="UP000708208"/>
    </source>
</evidence>
<dbReference type="AlphaFoldDB" id="A0A8J2NW57"/>
<dbReference type="EMBL" id="CAJVCH010071917">
    <property type="protein sequence ID" value="CAG7720602.1"/>
    <property type="molecule type" value="Genomic_DNA"/>
</dbReference>
<evidence type="ECO:0000313" key="1">
    <source>
        <dbReference type="EMBL" id="CAG7720602.1"/>
    </source>
</evidence>
<comment type="caution">
    <text evidence="1">The sequence shown here is derived from an EMBL/GenBank/DDBJ whole genome shotgun (WGS) entry which is preliminary data.</text>
</comment>
<sequence length="54" mass="6257">DHSGRLGQELSKAWDDQCKRAEKSKQKPTFYKALLKVYTKQYILTGVALALDEW</sequence>
<organism evidence="1 2">
    <name type="scientific">Allacma fusca</name>
    <dbReference type="NCBI Taxonomy" id="39272"/>
    <lineage>
        <taxon>Eukaryota</taxon>
        <taxon>Metazoa</taxon>
        <taxon>Ecdysozoa</taxon>
        <taxon>Arthropoda</taxon>
        <taxon>Hexapoda</taxon>
        <taxon>Collembola</taxon>
        <taxon>Symphypleona</taxon>
        <taxon>Sminthuridae</taxon>
        <taxon>Allacma</taxon>
    </lineage>
</organism>
<name>A0A8J2NW57_9HEXA</name>
<keyword evidence="2" id="KW-1185">Reference proteome</keyword>